<keyword evidence="1" id="KW-0812">Transmembrane</keyword>
<keyword evidence="1" id="KW-0472">Membrane</keyword>
<protein>
    <submittedName>
        <fullName evidence="2 3">Uncharacterized protein</fullName>
    </submittedName>
</protein>
<evidence type="ECO:0000313" key="3">
    <source>
        <dbReference type="EnsemblPlants" id="KQJ83528"/>
    </source>
</evidence>
<organism evidence="2">
    <name type="scientific">Brachypodium distachyon</name>
    <name type="common">Purple false brome</name>
    <name type="synonym">Trachynia distachya</name>
    <dbReference type="NCBI Taxonomy" id="15368"/>
    <lineage>
        <taxon>Eukaryota</taxon>
        <taxon>Viridiplantae</taxon>
        <taxon>Streptophyta</taxon>
        <taxon>Embryophyta</taxon>
        <taxon>Tracheophyta</taxon>
        <taxon>Spermatophyta</taxon>
        <taxon>Magnoliopsida</taxon>
        <taxon>Liliopsida</taxon>
        <taxon>Poales</taxon>
        <taxon>Poaceae</taxon>
        <taxon>BOP clade</taxon>
        <taxon>Pooideae</taxon>
        <taxon>Stipodae</taxon>
        <taxon>Brachypodieae</taxon>
        <taxon>Brachypodium</taxon>
    </lineage>
</organism>
<dbReference type="Proteomes" id="UP000008810">
    <property type="component" value="Chromosome 5"/>
</dbReference>
<dbReference type="EMBL" id="CM000884">
    <property type="protein sequence ID" value="KQJ83528.1"/>
    <property type="molecule type" value="Genomic_DNA"/>
</dbReference>
<name>A0A0Q3IBM9_BRADI</name>
<feature type="transmembrane region" description="Helical" evidence="1">
    <location>
        <begin position="39"/>
        <end position="61"/>
    </location>
</feature>
<sequence>MGTTAAMAGACVRWRRGAVPGGEVQRGRGRGGEGGDSSAYFSVWGLLHAFILVCTVLFMTLRKSMILFLQMGLLGIYKPSVQISFCPMRKQSRRRGGNCLPCSC</sequence>
<reference evidence="2" key="2">
    <citation type="submission" date="2017-06" db="EMBL/GenBank/DDBJ databases">
        <title>WGS assembly of Brachypodium distachyon.</title>
        <authorList>
            <consortium name="The International Brachypodium Initiative"/>
            <person name="Lucas S."/>
            <person name="Harmon-Smith M."/>
            <person name="Lail K."/>
            <person name="Tice H."/>
            <person name="Grimwood J."/>
            <person name="Bruce D."/>
            <person name="Barry K."/>
            <person name="Shu S."/>
            <person name="Lindquist E."/>
            <person name="Wang M."/>
            <person name="Pitluck S."/>
            <person name="Vogel J.P."/>
            <person name="Garvin D.F."/>
            <person name="Mockler T.C."/>
            <person name="Schmutz J."/>
            <person name="Rokhsar D."/>
            <person name="Bevan M.W."/>
        </authorList>
    </citation>
    <scope>NUCLEOTIDE SEQUENCE</scope>
    <source>
        <strain evidence="2">Bd21</strain>
    </source>
</reference>
<accession>A0A0Q3IBM9</accession>
<dbReference type="Gramene" id="KQJ83528">
    <property type="protein sequence ID" value="KQJ83528"/>
    <property type="gene ID" value="BRADI_5g15456v3"/>
</dbReference>
<dbReference type="InParanoid" id="A0A0Q3IBM9"/>
<evidence type="ECO:0000313" key="2">
    <source>
        <dbReference type="EMBL" id="KQJ83528.1"/>
    </source>
</evidence>
<keyword evidence="4" id="KW-1185">Reference proteome</keyword>
<dbReference type="EnsemblPlants" id="KQJ83528">
    <property type="protein sequence ID" value="KQJ83528"/>
    <property type="gene ID" value="BRADI_5g15456v3"/>
</dbReference>
<evidence type="ECO:0000256" key="1">
    <source>
        <dbReference type="SAM" id="Phobius"/>
    </source>
</evidence>
<gene>
    <name evidence="2" type="ORF">BRADI_5g15456v3</name>
</gene>
<proteinExistence type="predicted"/>
<dbReference type="AlphaFoldDB" id="A0A0Q3IBM9"/>
<keyword evidence="1" id="KW-1133">Transmembrane helix</keyword>
<reference evidence="2 3" key="1">
    <citation type="journal article" date="2010" name="Nature">
        <title>Genome sequencing and analysis of the model grass Brachypodium distachyon.</title>
        <authorList>
            <consortium name="International Brachypodium Initiative"/>
        </authorList>
    </citation>
    <scope>NUCLEOTIDE SEQUENCE [LARGE SCALE GENOMIC DNA]</scope>
    <source>
        <strain evidence="2 3">Bd21</strain>
    </source>
</reference>
<reference evidence="3" key="3">
    <citation type="submission" date="2018-08" db="UniProtKB">
        <authorList>
            <consortium name="EnsemblPlants"/>
        </authorList>
    </citation>
    <scope>IDENTIFICATION</scope>
    <source>
        <strain evidence="3">cv. Bd21</strain>
    </source>
</reference>
<evidence type="ECO:0000313" key="4">
    <source>
        <dbReference type="Proteomes" id="UP000008810"/>
    </source>
</evidence>